<evidence type="ECO:0000256" key="5">
    <source>
        <dbReference type="SAM" id="MobiDB-lite"/>
    </source>
</evidence>
<dbReference type="GO" id="GO:0008270">
    <property type="term" value="F:zinc ion binding"/>
    <property type="evidence" value="ECO:0007669"/>
    <property type="project" value="UniProtKB-KW"/>
</dbReference>
<feature type="compositionally biased region" description="Polar residues" evidence="5">
    <location>
        <begin position="1832"/>
        <end position="1844"/>
    </location>
</feature>
<feature type="compositionally biased region" description="Basic residues" evidence="5">
    <location>
        <begin position="798"/>
        <end position="807"/>
    </location>
</feature>
<reference evidence="7" key="1">
    <citation type="submission" date="2025-08" db="UniProtKB">
        <authorList>
            <consortium name="Ensembl"/>
        </authorList>
    </citation>
    <scope>IDENTIFICATION</scope>
</reference>
<dbReference type="PROSITE" id="PS00028">
    <property type="entry name" value="ZINC_FINGER_C2H2_1"/>
    <property type="match status" value="7"/>
</dbReference>
<feature type="compositionally biased region" description="Polar residues" evidence="5">
    <location>
        <begin position="988"/>
        <end position="1003"/>
    </location>
</feature>
<feature type="compositionally biased region" description="Low complexity" evidence="5">
    <location>
        <begin position="572"/>
        <end position="581"/>
    </location>
</feature>
<feature type="compositionally biased region" description="Basic residues" evidence="5">
    <location>
        <begin position="906"/>
        <end position="940"/>
    </location>
</feature>
<dbReference type="PANTHER" id="PTHR47272:SF2">
    <property type="entry name" value="PIGGYBAC TRANSPOSABLE ELEMENT-DERIVED PROTEIN 3-LIKE"/>
    <property type="match status" value="1"/>
</dbReference>
<feature type="compositionally biased region" description="Polar residues" evidence="5">
    <location>
        <begin position="722"/>
        <end position="751"/>
    </location>
</feature>
<feature type="compositionally biased region" description="Low complexity" evidence="5">
    <location>
        <begin position="859"/>
        <end position="872"/>
    </location>
</feature>
<feature type="compositionally biased region" description="Low complexity" evidence="5">
    <location>
        <begin position="1266"/>
        <end position="1283"/>
    </location>
</feature>
<feature type="compositionally biased region" description="Basic residues" evidence="5">
    <location>
        <begin position="109"/>
        <end position="118"/>
    </location>
</feature>
<feature type="region of interest" description="Disordered" evidence="5">
    <location>
        <begin position="1"/>
        <end position="122"/>
    </location>
</feature>
<dbReference type="PANTHER" id="PTHR47272">
    <property type="entry name" value="DDE_TNP_1_7 DOMAIN-CONTAINING PROTEIN"/>
    <property type="match status" value="1"/>
</dbReference>
<dbReference type="FunFam" id="3.30.160.60:FF:002343">
    <property type="entry name" value="Zinc finger protein 33A"/>
    <property type="match status" value="2"/>
</dbReference>
<feature type="compositionally biased region" description="Polar residues" evidence="5">
    <location>
        <begin position="1372"/>
        <end position="1381"/>
    </location>
</feature>
<keyword evidence="8" id="KW-1185">Reference proteome</keyword>
<feature type="region of interest" description="Disordered" evidence="5">
    <location>
        <begin position="662"/>
        <end position="752"/>
    </location>
</feature>
<proteinExistence type="predicted"/>
<feature type="compositionally biased region" description="Basic and acidic residues" evidence="5">
    <location>
        <begin position="1210"/>
        <end position="1223"/>
    </location>
</feature>
<reference evidence="7" key="2">
    <citation type="submission" date="2025-09" db="UniProtKB">
        <authorList>
            <consortium name="Ensembl"/>
        </authorList>
    </citation>
    <scope>IDENTIFICATION</scope>
</reference>
<feature type="compositionally biased region" description="Polar residues" evidence="5">
    <location>
        <begin position="948"/>
        <end position="968"/>
    </location>
</feature>
<feature type="compositionally biased region" description="Basic residues" evidence="5">
    <location>
        <begin position="1026"/>
        <end position="1035"/>
    </location>
</feature>
<feature type="compositionally biased region" description="Basic and acidic residues" evidence="5">
    <location>
        <begin position="700"/>
        <end position="721"/>
    </location>
</feature>
<feature type="domain" description="C2H2-type" evidence="6">
    <location>
        <begin position="266"/>
        <end position="293"/>
    </location>
</feature>
<evidence type="ECO:0000256" key="2">
    <source>
        <dbReference type="ARBA" id="ARBA00022771"/>
    </source>
</evidence>
<dbReference type="Proteomes" id="UP000264820">
    <property type="component" value="Unplaced"/>
</dbReference>
<feature type="compositionally biased region" description="Polar residues" evidence="5">
    <location>
        <begin position="1292"/>
        <end position="1306"/>
    </location>
</feature>
<feature type="region of interest" description="Disordered" evidence="5">
    <location>
        <begin position="1253"/>
        <end position="1340"/>
    </location>
</feature>
<dbReference type="Pfam" id="PF00096">
    <property type="entry name" value="zf-C2H2"/>
    <property type="match status" value="3"/>
</dbReference>
<feature type="domain" description="C2H2-type" evidence="6">
    <location>
        <begin position="182"/>
        <end position="209"/>
    </location>
</feature>
<feature type="region of interest" description="Disordered" evidence="5">
    <location>
        <begin position="283"/>
        <end position="311"/>
    </location>
</feature>
<feature type="compositionally biased region" description="Polar residues" evidence="5">
    <location>
        <begin position="63"/>
        <end position="74"/>
    </location>
</feature>
<feature type="domain" description="C2H2-type" evidence="6">
    <location>
        <begin position="210"/>
        <end position="237"/>
    </location>
</feature>
<dbReference type="Ensembl" id="ENSHCOT00000005775.1">
    <property type="protein sequence ID" value="ENSHCOP00000005194.1"/>
    <property type="gene ID" value="ENSHCOG00000006837.1"/>
</dbReference>
<feature type="region of interest" description="Disordered" evidence="5">
    <location>
        <begin position="1165"/>
        <end position="1223"/>
    </location>
</feature>
<organism evidence="7 8">
    <name type="scientific">Hippocampus comes</name>
    <name type="common">Tiger tail seahorse</name>
    <dbReference type="NCBI Taxonomy" id="109280"/>
    <lineage>
        <taxon>Eukaryota</taxon>
        <taxon>Metazoa</taxon>
        <taxon>Chordata</taxon>
        <taxon>Craniata</taxon>
        <taxon>Vertebrata</taxon>
        <taxon>Euteleostomi</taxon>
        <taxon>Actinopterygii</taxon>
        <taxon>Neopterygii</taxon>
        <taxon>Teleostei</taxon>
        <taxon>Neoteleostei</taxon>
        <taxon>Acanthomorphata</taxon>
        <taxon>Syngnathiaria</taxon>
        <taxon>Syngnathiformes</taxon>
        <taxon>Syngnathoidei</taxon>
        <taxon>Syngnathidae</taxon>
        <taxon>Hippocampus</taxon>
    </lineage>
</organism>
<feature type="region of interest" description="Disordered" evidence="5">
    <location>
        <begin position="1372"/>
        <end position="1426"/>
    </location>
</feature>
<evidence type="ECO:0000259" key="6">
    <source>
        <dbReference type="PROSITE" id="PS50157"/>
    </source>
</evidence>
<name>A0A3Q3D7V9_HIPCM</name>
<feature type="region of interest" description="Disordered" evidence="5">
    <location>
        <begin position="793"/>
        <end position="1070"/>
    </location>
</feature>
<dbReference type="InterPro" id="IPR013087">
    <property type="entry name" value="Znf_C2H2_type"/>
</dbReference>
<evidence type="ECO:0000313" key="7">
    <source>
        <dbReference type="Ensembl" id="ENSHCOP00000005194.1"/>
    </source>
</evidence>
<feature type="compositionally biased region" description="Basic and acidic residues" evidence="5">
    <location>
        <begin position="297"/>
        <end position="311"/>
    </location>
</feature>
<feature type="compositionally biased region" description="Low complexity" evidence="5">
    <location>
        <begin position="1036"/>
        <end position="1046"/>
    </location>
</feature>
<keyword evidence="2 4" id="KW-0863">Zinc-finger</keyword>
<feature type="compositionally biased region" description="Polar residues" evidence="5">
    <location>
        <begin position="877"/>
        <end position="887"/>
    </location>
</feature>
<feature type="region of interest" description="Disordered" evidence="5">
    <location>
        <begin position="1832"/>
        <end position="1877"/>
    </location>
</feature>
<keyword evidence="1" id="KW-0479">Metal-binding</keyword>
<accession>A0A3Q3D7V9</accession>
<dbReference type="STRING" id="109280.ENSHCOP00000005194"/>
<protein>
    <recommendedName>
        <fullName evidence="6">C2H2-type domain-containing protein</fullName>
    </recommendedName>
</protein>
<dbReference type="Pfam" id="PF13843">
    <property type="entry name" value="DDE_Tnp_1_7"/>
    <property type="match status" value="1"/>
</dbReference>
<keyword evidence="3" id="KW-0862">Zinc</keyword>
<dbReference type="InterPro" id="IPR029526">
    <property type="entry name" value="PGBD"/>
</dbReference>
<dbReference type="InterPro" id="IPR036236">
    <property type="entry name" value="Znf_C2H2_sf"/>
</dbReference>
<feature type="domain" description="C2H2-type" evidence="6">
    <location>
        <begin position="238"/>
        <end position="265"/>
    </location>
</feature>
<dbReference type="PROSITE" id="PS50157">
    <property type="entry name" value="ZINC_FINGER_C2H2_2"/>
    <property type="match status" value="5"/>
</dbReference>
<feature type="compositionally biased region" description="Basic and acidic residues" evidence="5">
    <location>
        <begin position="98"/>
        <end position="108"/>
    </location>
</feature>
<feature type="domain" description="C2H2-type" evidence="6">
    <location>
        <begin position="1084"/>
        <end position="1112"/>
    </location>
</feature>
<feature type="compositionally biased region" description="Polar residues" evidence="5">
    <location>
        <begin position="676"/>
        <end position="698"/>
    </location>
</feature>
<feature type="compositionally biased region" description="Basic and acidic residues" evidence="5">
    <location>
        <begin position="895"/>
        <end position="905"/>
    </location>
</feature>
<dbReference type="Gene3D" id="3.30.160.60">
    <property type="entry name" value="Classic Zinc Finger"/>
    <property type="match status" value="4"/>
</dbReference>
<dbReference type="GeneTree" id="ENSGT00940000164700"/>
<dbReference type="SMART" id="SM00355">
    <property type="entry name" value="ZnF_C2H2"/>
    <property type="match status" value="7"/>
</dbReference>
<evidence type="ECO:0000256" key="3">
    <source>
        <dbReference type="ARBA" id="ARBA00022833"/>
    </source>
</evidence>
<evidence type="ECO:0000313" key="8">
    <source>
        <dbReference type="Proteomes" id="UP000264820"/>
    </source>
</evidence>
<evidence type="ECO:0000256" key="1">
    <source>
        <dbReference type="ARBA" id="ARBA00022723"/>
    </source>
</evidence>
<evidence type="ECO:0000256" key="4">
    <source>
        <dbReference type="PROSITE-ProRule" id="PRU00042"/>
    </source>
</evidence>
<feature type="compositionally biased region" description="Basic residues" evidence="5">
    <location>
        <begin position="973"/>
        <end position="982"/>
    </location>
</feature>
<sequence>MLSPAQLESGPDPLSTQTAVDPPHNDTDSTEAAPIQAGAQERRHVSVEETNGTQIDKTPADESLQQVTGTVEPSDNTEEMAADQGRNTNPPSELTPDANKDPGNEEQKSKKKDRRFPSKKAMVDPLKMDMTKPLVMPLTSSELSLQCIECHIIFSDSKSKQRHLKLSHPVEYEQCILRNSLFTCYHCDSHFTNSTELMAHQKTHIERKPFKCPLCGQAFKRLSELTLHKKVHIGQDGYTCPDCDKTCKTITLLKYHSRVHTGERPYVCKECGSRFSMSHALQKHRQSHLPKDAQAGEDAKTKAQRKKELDASKPKYPCSVCKATFKSPKTRLRHLTNKHNVSLNSLGKPMRARSHTDHFTPVITPISVAQPSLLQLEPNGPLQKVDGNIDTEPIRRLIESLGNVQKVNQVVILGQVPPHAPPLEVQQISELSKAVNLNLNPLQSDSLELTPPGSKTGEGDFSNNSCDPMEQTIILEPITPDGQFINPPFSDLGPHIVSGESLVLGFAQSEHRLEPEGEMMHQIHPQLELNATNSNTFKPLVFHHEGTDFKQDLEQTVILELTPALTPPGELQQSQNEQQPQIPTPPSLVPTTELDKTPYQSIINEHDAGSPDPSLGPIVEQNLTSLQSAVPLMGPAVEQNLTSLQTTQQDLAASTFASPQAAAQALGEAGDDSQEKTQSQIQNVSQVPVPSLSDSGNPLESREKTTQGEELPVDRKEDRNQVESPSNVTDTSVQKGPTHSSSKQGAQTSELPVNVMSAQELVKVRKRKPARALIIQGYMQELIGSILDEDLQNDGKPAKRKRTKKSHLVNLSPQKKEKKNKKQGVPSQQCQSPPKEPTVDRATNLLQNKVPSKKKGKIATKSQKAKSTASSAEVRMSSLTNDSQGRQKMTKKKMKKEDAAKDPHKNKQKPAVKKKIQSKITPKGHSKSSKVTKMTNKGRKKKDEAMSPKSNQTKGQAESPGTQVTQDSLLLLKGHKQPQLKVHKLDPTKTSGQEISPRDNPSQHSEDNPANPKSKTANNPADVAKKKGKSKKRQKTLTLLSFLKTSHQSPETQLVKPKTGRKRKASSNVETEGVITAAHSKRALECKNCGEIFTEVASLQKHKAMVHILESPELTYTNGNIFEGVSRLGVNHQERVIRLMNPSTGWDHEPDLALEDREPSVSFTAVIPSPSLPADEGDVQSAPKAFHPIKNSKTSNKDPLFESTTPTKQNESDKPQERIPKNLCLESEHPASIEEDIKKDAVLGVDLVPDGVRSGSNSAALPRDNPSPSESGEAASSEASSSENTTDDQATDVRSLQSVSCSTQQVGVKDEEEEVLVQKKKEAGMGATRRGGVHRKGLDPGAVTETELEGEQDDCQVIYEKLECNSQITDQDETMAQTSLADIQPRPDPHRSPSTAAIISPPPSIVDESSVSQRNSDRESQPSPGIYLEKVVRAQPGLANRQPHLITSTMNERQVSVVFFLFVFSRVFKAGTRETTEPIEYFSRYFAWETWVEMGRYTNQTSNCVTVKEIAQFVGIHIAMGTLKFPSPRLYWDNLTKVPLIAEAMPLSRFLQLSHLLKLASPAKDPHNSNTRERTRIDFCHHPANRRDQRGLANDSVDPLWKIGPLLCRFQKGCQTLRRRGDFAVDQYLIPLTGKVHNNRLALYSTTLIGFGGFLLHVDLKADLCDKEDAIEKMIPKGSNVFLCKQELSTPAMLERLLVAGIHGAGRVGGAQGQIGDEFVSSDGKLVLRRSHSGFILSTAGNCHRSMASLISNFEKAQAAVRLNRDLLNLYSIPVTTSPAGWPLAVLWYLTDMALVNSWLLYRHNHMATLAPLSFMDFRLAVAKALIHSSGSDPQYSVLPQSSPAKADARTDPPNPGTVEESPLPDAATRYDGSGHWPEQLAEGEGGRCRFGDCQRTSRVLCLKCCVFLCISRNHNCFLNFHNQANSGSL</sequence>
<feature type="region of interest" description="Disordered" evidence="5">
    <location>
        <begin position="566"/>
        <end position="593"/>
    </location>
</feature>
<dbReference type="OMA" id="QEHMASM"/>
<dbReference type="SUPFAM" id="SSF57667">
    <property type="entry name" value="beta-beta-alpha zinc fingers"/>
    <property type="match status" value="2"/>
</dbReference>